<evidence type="ECO:0000313" key="1">
    <source>
        <dbReference type="EMBL" id="KAI92466.1"/>
    </source>
</evidence>
<dbReference type="RefSeq" id="WP_004028241.1">
    <property type="nucleotide sequence ID" value="NZ_AGBZ02000002.1"/>
</dbReference>
<name>A0AAI9T2U1_SPIME</name>
<proteinExistence type="predicted"/>
<accession>A0AAI9T2U1</accession>
<dbReference type="Proteomes" id="UP000004057">
    <property type="component" value="Unassembled WGS sequence"/>
</dbReference>
<evidence type="ECO:0000313" key="2">
    <source>
        <dbReference type="Proteomes" id="UP000004057"/>
    </source>
</evidence>
<organism evidence="1 2">
    <name type="scientific">Spiroplasma melliferum KC3</name>
    <dbReference type="NCBI Taxonomy" id="570509"/>
    <lineage>
        <taxon>Bacteria</taxon>
        <taxon>Bacillati</taxon>
        <taxon>Mycoplasmatota</taxon>
        <taxon>Mollicutes</taxon>
        <taxon>Entomoplasmatales</taxon>
        <taxon>Spiroplasmataceae</taxon>
        <taxon>Spiroplasma</taxon>
    </lineage>
</organism>
<dbReference type="AlphaFoldDB" id="A0AAI9T2U1"/>
<protein>
    <submittedName>
        <fullName evidence="1">Uncharacterized protein</fullName>
    </submittedName>
</protein>
<gene>
    <name evidence="1" type="ORF">SPM_003970</name>
</gene>
<reference evidence="1 2" key="1">
    <citation type="journal article" date="2012" name="J. Proteome Res.">
        <title>Application of Spiroplasma melliferum proteogenomic profiling for the discovery of virulence factors and pathogenicity mechanisms in host-associated spiroplasmas.</title>
        <authorList>
            <person name="Alexeev D."/>
            <person name="Kostrjukova E."/>
            <person name="Aliper A."/>
            <person name="Popenko A."/>
            <person name="Bazaleev N."/>
            <person name="Tyakht A."/>
            <person name="Selezneva O."/>
            <person name="Akopian T."/>
            <person name="Prichodko E."/>
            <person name="Kondratov I."/>
            <person name="Chukin M."/>
            <person name="Demina I."/>
            <person name="Galyamina M."/>
            <person name="Kamashev D."/>
            <person name="Vanyushkina A."/>
            <person name="Ladygina V."/>
            <person name="Levitskii S."/>
            <person name="Lazarev V."/>
            <person name="Govorun V."/>
        </authorList>
    </citation>
    <scope>NUCLEOTIDE SEQUENCE [LARGE SCALE GENOMIC DNA]</scope>
    <source>
        <strain evidence="1 2">KC3</strain>
    </source>
</reference>
<comment type="caution">
    <text evidence="1">The sequence shown here is derived from an EMBL/GenBank/DDBJ whole genome shotgun (WGS) entry which is preliminary data.</text>
</comment>
<sequence>MKFDLTKIKKMKNLKDLEIYLFKTYLPKNGNRIIKAELLNLIHMYFSTVTSEQANQFITLLKDNRVVFLRGYHYVGNETLESFSRQDQEKEEPGEIEPAILPSTKPIEKLSSISEQKEKPQPKAKVVTPRKIIDFSSLSFPDRYLNFIQLLYPIKNEKEKPVIALYDIPDLIVNNPSNEEKYFKFNKQHSMSNDDDNYIDPTKRNIILKDEFEPTVEEPSEWTTVKPEKLTFDFSNPTSSEAIWRKMSVSQYRKYFLSYHQIMQFQYQGLNKFFIDYLLALPINDKLIMNYYSNVIVNKKIYQALYDNYLRNRIKYAFLIDYNLFYDVPLIQKNLDKYHKEVKTAAENIIINLFMQFLSSTFNVNEKKLQISPEVINQIKAFYWSFNQKMHLFEFKDYIFSTNPKWKEEYAMNFINFFEGYKFTSNQQAINLIIDHLESDKLLELLKENINKINFKKTTINDHVLWYDVKTSCHLLDNELTYIKGNLLNNIQTIFEETIS</sequence>
<dbReference type="EMBL" id="AGBZ02000002">
    <property type="protein sequence ID" value="KAI92466.1"/>
    <property type="molecule type" value="Genomic_DNA"/>
</dbReference>